<reference evidence="1" key="1">
    <citation type="submission" date="2021-09" db="EMBL/GenBank/DDBJ databases">
        <authorList>
            <consortium name="AG Swart"/>
            <person name="Singh M."/>
            <person name="Singh A."/>
            <person name="Seah K."/>
            <person name="Emmerich C."/>
        </authorList>
    </citation>
    <scope>NUCLEOTIDE SEQUENCE</scope>
    <source>
        <strain evidence="1">ATCC30299</strain>
    </source>
</reference>
<organism evidence="1 2">
    <name type="scientific">Blepharisma stoltei</name>
    <dbReference type="NCBI Taxonomy" id="1481888"/>
    <lineage>
        <taxon>Eukaryota</taxon>
        <taxon>Sar</taxon>
        <taxon>Alveolata</taxon>
        <taxon>Ciliophora</taxon>
        <taxon>Postciliodesmatophora</taxon>
        <taxon>Heterotrichea</taxon>
        <taxon>Heterotrichida</taxon>
        <taxon>Blepharismidae</taxon>
        <taxon>Blepharisma</taxon>
    </lineage>
</organism>
<name>A0AAU9KCK2_9CILI</name>
<dbReference type="Proteomes" id="UP001162131">
    <property type="component" value="Unassembled WGS sequence"/>
</dbReference>
<protein>
    <submittedName>
        <fullName evidence="1">Uncharacterized protein</fullName>
    </submittedName>
</protein>
<dbReference type="AlphaFoldDB" id="A0AAU9KCK2"/>
<dbReference type="EMBL" id="CAJZBQ010000056">
    <property type="protein sequence ID" value="CAG9333330.1"/>
    <property type="molecule type" value="Genomic_DNA"/>
</dbReference>
<accession>A0AAU9KCK2</accession>
<gene>
    <name evidence="1" type="ORF">BSTOLATCC_MIC58144</name>
</gene>
<proteinExistence type="predicted"/>
<sequence length="128" mass="15263">MSIYGGFGTRQQETQYNNLTETLISLLQYRLIAYMKCEKIDEESFRLGILNVYDSMTRMEIRKYLEPKFSDSCKDLVKKIVKEMEEEKKISEVASEHHIFIKQTSPNSLLGEIYFDIKGKTQRKYWKR</sequence>
<evidence type="ECO:0000313" key="2">
    <source>
        <dbReference type="Proteomes" id="UP001162131"/>
    </source>
</evidence>
<comment type="caution">
    <text evidence="1">The sequence shown here is derived from an EMBL/GenBank/DDBJ whole genome shotgun (WGS) entry which is preliminary data.</text>
</comment>
<evidence type="ECO:0000313" key="1">
    <source>
        <dbReference type="EMBL" id="CAG9333330.1"/>
    </source>
</evidence>
<keyword evidence="2" id="KW-1185">Reference proteome</keyword>